<comment type="function">
    <text evidence="2 10 12">Excises uracil residues from the DNA which can arise as a result of misincorporation of dUMP residues by DNA polymerase or due to deamination of cytosine.</text>
</comment>
<dbReference type="InterPro" id="IPR018085">
    <property type="entry name" value="Ura-DNA_Glyclase_AS"/>
</dbReference>
<dbReference type="Proteomes" id="UP000774283">
    <property type="component" value="Unassembled WGS sequence"/>
</dbReference>
<dbReference type="Gene3D" id="3.40.470.10">
    <property type="entry name" value="Uracil-DNA glycosylase-like domain"/>
    <property type="match status" value="1"/>
</dbReference>
<dbReference type="SMART" id="SM00986">
    <property type="entry name" value="UDG"/>
    <property type="match status" value="1"/>
</dbReference>
<keyword evidence="9 10" id="KW-0234">DNA repair</keyword>
<evidence type="ECO:0000256" key="8">
    <source>
        <dbReference type="ARBA" id="ARBA00022801"/>
    </source>
</evidence>
<dbReference type="HAMAP" id="MF_00148">
    <property type="entry name" value="UDG"/>
    <property type="match status" value="1"/>
</dbReference>
<gene>
    <name evidence="10" type="primary">ung</name>
    <name evidence="14" type="ORF">HF995_13130</name>
</gene>
<dbReference type="NCBIfam" id="NF003588">
    <property type="entry name" value="PRK05254.1-1"/>
    <property type="match status" value="1"/>
</dbReference>
<evidence type="ECO:0000256" key="7">
    <source>
        <dbReference type="ARBA" id="ARBA00022763"/>
    </source>
</evidence>
<dbReference type="FunFam" id="3.40.470.10:FF:000006">
    <property type="entry name" value="Uracil-DNA glycosylase"/>
    <property type="match status" value="1"/>
</dbReference>
<reference evidence="14 15" key="1">
    <citation type="submission" date="2020-04" db="EMBL/GenBank/DDBJ databases">
        <title>MicrobeNet Type strains.</title>
        <authorList>
            <person name="Nicholson A.C."/>
        </authorList>
    </citation>
    <scope>NUCLEOTIDE SEQUENCE [LARGE SCALE GENOMIC DNA]</scope>
    <source>
        <strain evidence="14 15">ATCC BAA-789</strain>
    </source>
</reference>
<dbReference type="PANTHER" id="PTHR11264:SF0">
    <property type="entry name" value="URACIL-DNA GLYCOSYLASE"/>
    <property type="match status" value="1"/>
</dbReference>
<evidence type="ECO:0000256" key="1">
    <source>
        <dbReference type="ARBA" id="ARBA00001400"/>
    </source>
</evidence>
<comment type="similarity">
    <text evidence="4 10 12">Belongs to the uracil-DNA glycosylase (UDG) superfamily. UNG family.</text>
</comment>
<dbReference type="GO" id="GO:0004844">
    <property type="term" value="F:uracil DNA N-glycosylase activity"/>
    <property type="evidence" value="ECO:0007669"/>
    <property type="project" value="UniProtKB-UniRule"/>
</dbReference>
<feature type="active site" description="Proton acceptor" evidence="10 11">
    <location>
        <position position="93"/>
    </location>
</feature>
<dbReference type="SUPFAM" id="SSF52141">
    <property type="entry name" value="Uracil-DNA glycosylase-like"/>
    <property type="match status" value="1"/>
</dbReference>
<keyword evidence="8 10" id="KW-0378">Hydrolase</keyword>
<dbReference type="GO" id="GO:0097510">
    <property type="term" value="P:base-excision repair, AP site formation via deaminated base removal"/>
    <property type="evidence" value="ECO:0007669"/>
    <property type="project" value="TreeGrafter"/>
</dbReference>
<accession>A0A9X5FGQ7</accession>
<name>A0A9X5FGQ7_9MICO</name>
<keyword evidence="15" id="KW-1185">Reference proteome</keyword>
<dbReference type="PROSITE" id="PS00130">
    <property type="entry name" value="U_DNA_GLYCOSYLASE"/>
    <property type="match status" value="1"/>
</dbReference>
<evidence type="ECO:0000256" key="11">
    <source>
        <dbReference type="PROSITE-ProRule" id="PRU10072"/>
    </source>
</evidence>
<dbReference type="InterPro" id="IPR002043">
    <property type="entry name" value="UDG_fam1"/>
</dbReference>
<evidence type="ECO:0000256" key="2">
    <source>
        <dbReference type="ARBA" id="ARBA00002631"/>
    </source>
</evidence>
<protein>
    <recommendedName>
        <fullName evidence="5 10">Uracil-DNA glycosylase</fullName>
        <shortName evidence="10">UDG</shortName>
        <ecNumber evidence="5 10">3.2.2.27</ecNumber>
    </recommendedName>
</protein>
<dbReference type="RefSeq" id="WP_168448304.1">
    <property type="nucleotide sequence ID" value="NZ_JAAXOW010000006.1"/>
</dbReference>
<sequence>MLVRTSPAPLAPSPVGAVASQTVAHLTAAHLLDDVDPGWARALAPATDALDRVAAFLVAEERAGHQVLPPRADIMRAFRRPFDDVRVLVVGQDPYPTPGHAHGLAFSVDRHVRPLPRSLRNVLTELHDDVGLLPPPDGDLSAWADQGVLLLNRVLTVRAGEAGSHRGHGWEEVTEVAVDALAARPAPLVGVLWGADAARLAPRLAPHPVLTSAHPSPLSARRGFFGSHPFSAVDAHLRAAGSAPVDWTLAHEQRETLL</sequence>
<dbReference type="CDD" id="cd10027">
    <property type="entry name" value="UDG-F1-like"/>
    <property type="match status" value="1"/>
</dbReference>
<dbReference type="InterPro" id="IPR005122">
    <property type="entry name" value="Uracil-DNA_glycosylase-like"/>
</dbReference>
<evidence type="ECO:0000256" key="6">
    <source>
        <dbReference type="ARBA" id="ARBA00022490"/>
    </source>
</evidence>
<evidence type="ECO:0000256" key="12">
    <source>
        <dbReference type="RuleBase" id="RU003780"/>
    </source>
</evidence>
<evidence type="ECO:0000313" key="15">
    <source>
        <dbReference type="Proteomes" id="UP000774283"/>
    </source>
</evidence>
<evidence type="ECO:0000256" key="5">
    <source>
        <dbReference type="ARBA" id="ARBA00012030"/>
    </source>
</evidence>
<dbReference type="SMART" id="SM00987">
    <property type="entry name" value="UreE_C"/>
    <property type="match status" value="1"/>
</dbReference>
<dbReference type="PANTHER" id="PTHR11264">
    <property type="entry name" value="URACIL-DNA GLYCOSYLASE"/>
    <property type="match status" value="1"/>
</dbReference>
<organism evidence="14 15">
    <name type="scientific">Sanguibacter hominis ATCC BAA-789</name>
    <dbReference type="NCBI Taxonomy" id="1312740"/>
    <lineage>
        <taxon>Bacteria</taxon>
        <taxon>Bacillati</taxon>
        <taxon>Actinomycetota</taxon>
        <taxon>Actinomycetes</taxon>
        <taxon>Micrococcales</taxon>
        <taxon>Sanguibacteraceae</taxon>
        <taxon>Sanguibacter</taxon>
    </lineage>
</organism>
<evidence type="ECO:0000256" key="3">
    <source>
        <dbReference type="ARBA" id="ARBA00004496"/>
    </source>
</evidence>
<evidence type="ECO:0000256" key="9">
    <source>
        <dbReference type="ARBA" id="ARBA00023204"/>
    </source>
</evidence>
<dbReference type="EMBL" id="JAAXOW010000006">
    <property type="protein sequence ID" value="NKX94199.1"/>
    <property type="molecule type" value="Genomic_DNA"/>
</dbReference>
<proteinExistence type="inferred from homology"/>
<keyword evidence="14" id="KW-0326">Glycosidase</keyword>
<comment type="subcellular location">
    <subcellularLocation>
        <location evidence="3 10">Cytoplasm</location>
    </subcellularLocation>
</comment>
<evidence type="ECO:0000256" key="10">
    <source>
        <dbReference type="HAMAP-Rule" id="MF_00148"/>
    </source>
</evidence>
<evidence type="ECO:0000256" key="4">
    <source>
        <dbReference type="ARBA" id="ARBA00008184"/>
    </source>
</evidence>
<dbReference type="NCBIfam" id="TIGR00628">
    <property type="entry name" value="ung"/>
    <property type="match status" value="1"/>
</dbReference>
<dbReference type="Pfam" id="PF03167">
    <property type="entry name" value="UDG"/>
    <property type="match status" value="1"/>
</dbReference>
<keyword evidence="6 10" id="KW-0963">Cytoplasm</keyword>
<feature type="domain" description="Uracil-DNA glycosylase-like" evidence="13">
    <location>
        <begin position="78"/>
        <end position="237"/>
    </location>
</feature>
<evidence type="ECO:0000313" key="14">
    <source>
        <dbReference type="EMBL" id="NKX94199.1"/>
    </source>
</evidence>
<dbReference type="NCBIfam" id="NF003592">
    <property type="entry name" value="PRK05254.1-5"/>
    <property type="match status" value="1"/>
</dbReference>
<dbReference type="InterPro" id="IPR036895">
    <property type="entry name" value="Uracil-DNA_glycosylase-like_sf"/>
</dbReference>
<dbReference type="EC" id="3.2.2.27" evidence="5 10"/>
<keyword evidence="7 10" id="KW-0227">DNA damage</keyword>
<dbReference type="AlphaFoldDB" id="A0A9X5FGQ7"/>
<comment type="caution">
    <text evidence="14">The sequence shown here is derived from an EMBL/GenBank/DDBJ whole genome shotgun (WGS) entry which is preliminary data.</text>
</comment>
<dbReference type="GO" id="GO:0005737">
    <property type="term" value="C:cytoplasm"/>
    <property type="evidence" value="ECO:0007669"/>
    <property type="project" value="UniProtKB-SubCell"/>
</dbReference>
<comment type="catalytic activity">
    <reaction evidence="1 10 12">
        <text>Hydrolyzes single-stranded DNA or mismatched double-stranded DNA and polynucleotides, releasing free uracil.</text>
        <dbReference type="EC" id="3.2.2.27"/>
    </reaction>
</comment>
<evidence type="ECO:0000259" key="13">
    <source>
        <dbReference type="SMART" id="SM00986"/>
    </source>
</evidence>